<evidence type="ECO:0000313" key="4">
    <source>
        <dbReference type="Proteomes" id="UP000191133"/>
    </source>
</evidence>
<dbReference type="Gene3D" id="3.90.640.20">
    <property type="entry name" value="Heat-shock cognate protein, ATPase"/>
    <property type="match status" value="1"/>
</dbReference>
<dbReference type="Pfam" id="PF11738">
    <property type="entry name" value="DUF3298"/>
    <property type="match status" value="1"/>
</dbReference>
<dbReference type="AlphaFoldDB" id="A0A1W1GTU2"/>
<evidence type="ECO:0000256" key="1">
    <source>
        <dbReference type="SAM" id="MobiDB-lite"/>
    </source>
</evidence>
<dbReference type="Proteomes" id="UP000191133">
    <property type="component" value="Unassembled WGS sequence"/>
</dbReference>
<proteinExistence type="predicted"/>
<reference evidence="4" key="1">
    <citation type="submission" date="2016-10" db="EMBL/GenBank/DDBJ databases">
        <authorList>
            <person name="Varghese N."/>
        </authorList>
    </citation>
    <scope>NUCLEOTIDE SEQUENCE [LARGE SCALE GENOMIC DNA]</scope>
    <source>
        <strain evidence="4">92MFCol6.1</strain>
    </source>
</reference>
<accession>A0A1W1GTU2</accession>
<dbReference type="Gene3D" id="3.30.565.40">
    <property type="entry name" value="Fervidobacterium nodosum Rt17-B1 like"/>
    <property type="match status" value="1"/>
</dbReference>
<name>A0A1W1GTU2_9GAMM</name>
<evidence type="ECO:0000259" key="2">
    <source>
        <dbReference type="Pfam" id="PF11738"/>
    </source>
</evidence>
<organism evidence="3 4">
    <name type="scientific">Stenotrophomonas indicatrix</name>
    <dbReference type="NCBI Taxonomy" id="2045451"/>
    <lineage>
        <taxon>Bacteria</taxon>
        <taxon>Pseudomonadati</taxon>
        <taxon>Pseudomonadota</taxon>
        <taxon>Gammaproteobacteria</taxon>
        <taxon>Lysobacterales</taxon>
        <taxon>Lysobacteraceae</taxon>
        <taxon>Stenotrophomonas</taxon>
    </lineage>
</organism>
<dbReference type="EMBL" id="FWEU01000001">
    <property type="protein sequence ID" value="SLM22769.1"/>
    <property type="molecule type" value="Genomic_DNA"/>
</dbReference>
<gene>
    <name evidence="3" type="ORF">SAMN04488690_0443</name>
</gene>
<dbReference type="InterPro" id="IPR037126">
    <property type="entry name" value="PdaC/RsiV-like_sf"/>
</dbReference>
<dbReference type="InterPro" id="IPR021729">
    <property type="entry name" value="DUF3298"/>
</dbReference>
<feature type="region of interest" description="Disordered" evidence="1">
    <location>
        <begin position="44"/>
        <end position="63"/>
    </location>
</feature>
<feature type="domain" description="DUF3298" evidence="2">
    <location>
        <begin position="187"/>
        <end position="276"/>
    </location>
</feature>
<evidence type="ECO:0000313" key="3">
    <source>
        <dbReference type="EMBL" id="SLM22769.1"/>
    </source>
</evidence>
<protein>
    <recommendedName>
        <fullName evidence="2">DUF3298 domain-containing protein</fullName>
    </recommendedName>
</protein>
<sequence length="294" mass="31597">MMHEHEQGIPMKIGNNRPLHASVLAGAMGVLLLAGCQRENEAAPATDAAPAAETTGTAEAPAAEAPLDLRDVIENNEREVVGISYPPGIDRYPGLARALQAYATSARSDLQQALDGLGNDKPTMPYELSLSFEKLLETPQLVVVSADGSRYTGGAHGEPLVARFVWLPTQQQMLSADKLVADAKGWKAISDFVADQLRERVATRLSGEDMDPSQLQESLRNASRMIADGTGPQADNFSQFQPLTDDKGQITALRFVFPPYQVGPYSDGTQTADVPASVLLPHVAKDYVELFARG</sequence>